<dbReference type="GO" id="GO:0004792">
    <property type="term" value="F:thiosulfate-cyanide sulfurtransferase activity"/>
    <property type="evidence" value="ECO:0007669"/>
    <property type="project" value="TreeGrafter"/>
</dbReference>
<organism evidence="2 3">
    <name type="scientific">Candidatus Rickettsiella isopodorum</name>
    <dbReference type="NCBI Taxonomy" id="1225476"/>
    <lineage>
        <taxon>Bacteria</taxon>
        <taxon>Pseudomonadati</taxon>
        <taxon>Pseudomonadota</taxon>
        <taxon>Gammaproteobacteria</taxon>
        <taxon>Legionellales</taxon>
        <taxon>Coxiellaceae</taxon>
        <taxon>Rickettsiella</taxon>
    </lineage>
</organism>
<name>A0A1J8P6C7_9COXI</name>
<dbReference type="PANTHER" id="PTHR44086:SF13">
    <property type="entry name" value="THIOSULFATE SULFURTRANSFERASE PSPE"/>
    <property type="match status" value="1"/>
</dbReference>
<dbReference type="Proteomes" id="UP000183924">
    <property type="component" value="Unassembled WGS sequence"/>
</dbReference>
<dbReference type="CDD" id="cd00158">
    <property type="entry name" value="RHOD"/>
    <property type="match status" value="1"/>
</dbReference>
<sequence length="128" mass="14491">MNQKQPTSGFIKLVNRIKPHIKELTVVDLNKKINNQAAFYLIDVRERDEFQQGSIAHAIPLSKGIIERDIEKYISDFEAEIVVYCSGGFRSCLVADNLQKMGYFQVASLQGGLRAWLEAGYPLSKINE</sequence>
<evidence type="ECO:0000313" key="3">
    <source>
        <dbReference type="Proteomes" id="UP000183924"/>
    </source>
</evidence>
<keyword evidence="2" id="KW-0808">Transferase</keyword>
<dbReference type="OrthoDB" id="9784009at2"/>
<keyword evidence="3" id="KW-1185">Reference proteome</keyword>
<dbReference type="Pfam" id="PF00581">
    <property type="entry name" value="Rhodanese"/>
    <property type="match status" value="1"/>
</dbReference>
<dbReference type="AlphaFoldDB" id="A0A1J8P6C7"/>
<accession>A0A1J8P6C7</accession>
<evidence type="ECO:0000313" key="2">
    <source>
        <dbReference type="EMBL" id="OIZ94531.1"/>
    </source>
</evidence>
<proteinExistence type="predicted"/>
<dbReference type="RefSeq" id="WP_071663028.1">
    <property type="nucleotide sequence ID" value="NZ_LUKY01000033.1"/>
</dbReference>
<dbReference type="STRING" id="1225476.A1D18_05650"/>
<dbReference type="SUPFAM" id="SSF52821">
    <property type="entry name" value="Rhodanese/Cell cycle control phosphatase"/>
    <property type="match status" value="1"/>
</dbReference>
<dbReference type="InterPro" id="IPR001763">
    <property type="entry name" value="Rhodanese-like_dom"/>
</dbReference>
<dbReference type="Gene3D" id="3.40.250.10">
    <property type="entry name" value="Rhodanese-like domain"/>
    <property type="match status" value="1"/>
</dbReference>
<reference evidence="2 3" key="1">
    <citation type="submission" date="2016-03" db="EMBL/GenBank/DDBJ databases">
        <title>Comparative genomics of Rickettsiella.</title>
        <authorList>
            <person name="Chandler C."/>
            <person name="Wang Y."/>
        </authorList>
    </citation>
    <scope>NUCLEOTIDE SEQUENCE [LARGE SCALE GENOMIC DNA]</scope>
    <source>
        <strain evidence="2 3">RCFS May 2013</strain>
    </source>
</reference>
<dbReference type="InterPro" id="IPR036873">
    <property type="entry name" value="Rhodanese-like_dom_sf"/>
</dbReference>
<comment type="caution">
    <text evidence="2">The sequence shown here is derived from an EMBL/GenBank/DDBJ whole genome shotgun (WGS) entry which is preliminary data.</text>
</comment>
<evidence type="ECO:0000259" key="1">
    <source>
        <dbReference type="PROSITE" id="PS50206"/>
    </source>
</evidence>
<dbReference type="PROSITE" id="PS50206">
    <property type="entry name" value="RHODANESE_3"/>
    <property type="match status" value="1"/>
</dbReference>
<feature type="domain" description="Rhodanese" evidence="1">
    <location>
        <begin position="35"/>
        <end position="125"/>
    </location>
</feature>
<gene>
    <name evidence="2" type="ORF">A1D18_05650</name>
</gene>
<protein>
    <submittedName>
        <fullName evidence="2">Sulfurtransferase</fullName>
    </submittedName>
</protein>
<dbReference type="SMART" id="SM00450">
    <property type="entry name" value="RHOD"/>
    <property type="match status" value="1"/>
</dbReference>
<dbReference type="EMBL" id="LUKY01000033">
    <property type="protein sequence ID" value="OIZ94531.1"/>
    <property type="molecule type" value="Genomic_DNA"/>
</dbReference>
<dbReference type="PANTHER" id="PTHR44086">
    <property type="entry name" value="THIOSULFATE SULFURTRANSFERASE RDL2, MITOCHONDRIAL-RELATED"/>
    <property type="match status" value="1"/>
</dbReference>